<dbReference type="PANTHER" id="PTHR46566:SF5">
    <property type="entry name" value="1-PHOSPHOFRUCTOKINASE"/>
    <property type="match status" value="1"/>
</dbReference>
<evidence type="ECO:0000256" key="1">
    <source>
        <dbReference type="SAM" id="MobiDB-lite"/>
    </source>
</evidence>
<dbReference type="Proteomes" id="UP000611521">
    <property type="component" value="Unassembled WGS sequence"/>
</dbReference>
<dbReference type="EMBL" id="JACSPX010000001">
    <property type="protein sequence ID" value="MBD8011711.1"/>
    <property type="molecule type" value="Genomic_DNA"/>
</dbReference>
<evidence type="ECO:0000313" key="3">
    <source>
        <dbReference type="EMBL" id="MBD8011711.1"/>
    </source>
</evidence>
<proteinExistence type="predicted"/>
<feature type="region of interest" description="Disordered" evidence="1">
    <location>
        <begin position="130"/>
        <end position="173"/>
    </location>
</feature>
<gene>
    <name evidence="3" type="ORF">H9633_05300</name>
</gene>
<dbReference type="InterPro" id="IPR029056">
    <property type="entry name" value="Ribokinase-like"/>
</dbReference>
<dbReference type="Pfam" id="PF00294">
    <property type="entry name" value="PfkB"/>
    <property type="match status" value="2"/>
</dbReference>
<protein>
    <submittedName>
        <fullName evidence="3">1-phosphofructokinase family hexose kinase</fullName>
    </submittedName>
</protein>
<dbReference type="Gene3D" id="3.40.1190.20">
    <property type="match status" value="2"/>
</dbReference>
<feature type="domain" description="Carbohydrate kinase PfkB" evidence="2">
    <location>
        <begin position="175"/>
        <end position="336"/>
    </location>
</feature>
<accession>A0ABR8W4H1</accession>
<evidence type="ECO:0000259" key="2">
    <source>
        <dbReference type="Pfam" id="PF00294"/>
    </source>
</evidence>
<keyword evidence="4" id="KW-1185">Reference proteome</keyword>
<name>A0ABR8W4H1_9MICO</name>
<evidence type="ECO:0000313" key="4">
    <source>
        <dbReference type="Proteomes" id="UP000611521"/>
    </source>
</evidence>
<dbReference type="PANTHER" id="PTHR46566">
    <property type="entry name" value="1-PHOSPHOFRUCTOKINASE-RELATED"/>
    <property type="match status" value="1"/>
</dbReference>
<dbReference type="InterPro" id="IPR011611">
    <property type="entry name" value="PfkB_dom"/>
</dbReference>
<dbReference type="SUPFAM" id="SSF53613">
    <property type="entry name" value="Ribokinase-like"/>
    <property type="match status" value="1"/>
</dbReference>
<comment type="caution">
    <text evidence="3">The sequence shown here is derived from an EMBL/GenBank/DDBJ whole genome shotgun (WGS) entry which is preliminary data.</text>
</comment>
<sequence>MIVTVSPNPALDLTWHVASLTIGDTHRADAGQARAGGKGLNVARVAHAQGADVLAVTTTGGATGEEFAAELASSRVPHVLVPVEASTRRSIALVDEALGDTTVVNERGVAPSDAEWQTLRDAVARALAAGAPGAPTPGAPAAGDERGADTPDVGRIPRERPTSGVSAPGPDSPGARVLVISGSLPPGIPNDALPDLIRLGREAGATVIADTSGPALLAAADAGASVLKPNEHELRDATGLDDPIDGARELIRRGAQLVLLSLGADGMLAVTPTASGDVGVLHARLGEVLAGNPTGAGDAAVAACAVLMDAGSHDPAQILRRATAWSAAAVLMPLAGEIHPSWPDLEFALTVTARPAGPTADSAPHPEETR</sequence>
<dbReference type="RefSeq" id="WP_191712361.1">
    <property type="nucleotide sequence ID" value="NZ_JACSPX010000001.1"/>
</dbReference>
<organism evidence="3 4">
    <name type="scientific">Microbacterium commune</name>
    <dbReference type="NCBI Taxonomy" id="2762219"/>
    <lineage>
        <taxon>Bacteria</taxon>
        <taxon>Bacillati</taxon>
        <taxon>Actinomycetota</taxon>
        <taxon>Actinomycetes</taxon>
        <taxon>Micrococcales</taxon>
        <taxon>Microbacteriaceae</taxon>
        <taxon>Microbacterium</taxon>
    </lineage>
</organism>
<reference evidence="3 4" key="1">
    <citation type="submission" date="2020-08" db="EMBL/GenBank/DDBJ databases">
        <title>A Genomic Blueprint of the Chicken Gut Microbiome.</title>
        <authorList>
            <person name="Gilroy R."/>
            <person name="Ravi A."/>
            <person name="Getino M."/>
            <person name="Pursley I."/>
            <person name="Horton D.L."/>
            <person name="Alikhan N.-F."/>
            <person name="Baker D."/>
            <person name="Gharbi K."/>
            <person name="Hall N."/>
            <person name="Watson M."/>
            <person name="Adriaenssens E.M."/>
            <person name="Foster-Nyarko E."/>
            <person name="Jarju S."/>
            <person name="Secka A."/>
            <person name="Antonio M."/>
            <person name="Oren A."/>
            <person name="Chaudhuri R."/>
            <person name="La Ragione R.M."/>
            <person name="Hildebrand F."/>
            <person name="Pallen M.J."/>
        </authorList>
    </citation>
    <scope>NUCLEOTIDE SEQUENCE [LARGE SCALE GENOMIC DNA]</scope>
    <source>
        <strain evidence="3 4">Re1</strain>
    </source>
</reference>
<feature type="domain" description="Carbohydrate kinase PfkB" evidence="2">
    <location>
        <begin position="23"/>
        <end position="119"/>
    </location>
</feature>